<dbReference type="PANTHER" id="PTHR30614:SF0">
    <property type="entry name" value="L-CYSTINE TRANSPORT SYSTEM PERMEASE PROTEIN TCYL"/>
    <property type="match status" value="1"/>
</dbReference>
<accession>A0A0S2W107</accession>
<dbReference type="SUPFAM" id="SSF161098">
    <property type="entry name" value="MetI-like"/>
    <property type="match status" value="1"/>
</dbReference>
<organism evidence="10 12">
    <name type="scientific">Intestinimonas butyriciproducens</name>
    <dbReference type="NCBI Taxonomy" id="1297617"/>
    <lineage>
        <taxon>Bacteria</taxon>
        <taxon>Bacillati</taxon>
        <taxon>Bacillota</taxon>
        <taxon>Clostridia</taxon>
        <taxon>Eubacteriales</taxon>
        <taxon>Intestinimonas</taxon>
    </lineage>
</organism>
<evidence type="ECO:0000256" key="5">
    <source>
        <dbReference type="ARBA" id="ARBA00022970"/>
    </source>
</evidence>
<dbReference type="eggNOG" id="COG0765">
    <property type="taxonomic scope" value="Bacteria"/>
</dbReference>
<sequence>MENIQLLVDSFWPMFKAGLLISVPLMLVSFVVGLVLAFVLALMRMSKIAPFKAIAWFVVWVIRGTPLLVQIYVIYFGLPSVGLVLDPIPSAILALVISQGAYNSEVIRAALGSIPKGQFEACRALGLNKLQTMAQVVIPQAALVAVPSLGNSFISLLKDTSLVSSITVAEILMTAKSIIAVKFQPLLLYCEAALVYLIFSTVLTQLQGMLEKKLGKHLVDTRV</sequence>
<gene>
    <name evidence="11" type="ORF">C7373_101422</name>
    <name evidence="10" type="ORF">IB211_00308</name>
</gene>
<proteinExistence type="inferred from homology"/>
<keyword evidence="2 8" id="KW-0813">Transport</keyword>
<dbReference type="InterPro" id="IPR035906">
    <property type="entry name" value="MetI-like_sf"/>
</dbReference>
<comment type="similarity">
    <text evidence="8">Belongs to the binding-protein-dependent transport system permease family.</text>
</comment>
<dbReference type="Proteomes" id="UP000064844">
    <property type="component" value="Chromosome"/>
</dbReference>
<reference evidence="12" key="2">
    <citation type="submission" date="2015-04" db="EMBL/GenBank/DDBJ databases">
        <title>A butyrogenic pathway from the amino acid lysine in a human gut commensal.</title>
        <authorList>
            <person name="de Vos W.M."/>
            <person name="Bui N.T.P."/>
            <person name="Plugge C.M."/>
            <person name="Ritari J."/>
        </authorList>
    </citation>
    <scope>NUCLEOTIDE SEQUENCE [LARGE SCALE GENOMIC DNA]</scope>
    <source>
        <strain evidence="12">AF211</strain>
    </source>
</reference>
<evidence type="ECO:0000313" key="11">
    <source>
        <dbReference type="EMBL" id="PVY59908.1"/>
    </source>
</evidence>
<dbReference type="STRING" id="1297617.IB211_00308"/>
<dbReference type="EMBL" id="QEKK01000001">
    <property type="protein sequence ID" value="PVY59908.1"/>
    <property type="molecule type" value="Genomic_DNA"/>
</dbReference>
<evidence type="ECO:0000256" key="3">
    <source>
        <dbReference type="ARBA" id="ARBA00022475"/>
    </source>
</evidence>
<feature type="transmembrane region" description="Helical" evidence="8">
    <location>
        <begin position="186"/>
        <end position="206"/>
    </location>
</feature>
<dbReference type="CDD" id="cd06261">
    <property type="entry name" value="TM_PBP2"/>
    <property type="match status" value="1"/>
</dbReference>
<dbReference type="NCBIfam" id="TIGR01726">
    <property type="entry name" value="HEQRo_perm_3TM"/>
    <property type="match status" value="1"/>
</dbReference>
<evidence type="ECO:0000256" key="2">
    <source>
        <dbReference type="ARBA" id="ARBA00022448"/>
    </source>
</evidence>
<keyword evidence="12" id="KW-1185">Reference proteome</keyword>
<feature type="transmembrane region" description="Helical" evidence="8">
    <location>
        <begin position="20"/>
        <end position="42"/>
    </location>
</feature>
<keyword evidence="5" id="KW-0029">Amino-acid transport</keyword>
<dbReference type="AlphaFoldDB" id="A0A0S2W107"/>
<keyword evidence="4 8" id="KW-0812">Transmembrane</keyword>
<dbReference type="Proteomes" id="UP000245778">
    <property type="component" value="Unassembled WGS sequence"/>
</dbReference>
<dbReference type="Gene3D" id="1.10.3720.10">
    <property type="entry name" value="MetI-like"/>
    <property type="match status" value="1"/>
</dbReference>
<dbReference type="GO" id="GO:0006865">
    <property type="term" value="P:amino acid transport"/>
    <property type="evidence" value="ECO:0007669"/>
    <property type="project" value="UniProtKB-KW"/>
</dbReference>
<reference evidence="11 13" key="3">
    <citation type="submission" date="2018-04" db="EMBL/GenBank/DDBJ databases">
        <title>Genomic Encyclopedia of Type Strains, Phase IV (KMG-IV): sequencing the most valuable type-strain genomes for metagenomic binning, comparative biology and taxonomic classification.</title>
        <authorList>
            <person name="Goeker M."/>
        </authorList>
    </citation>
    <scope>NUCLEOTIDE SEQUENCE [LARGE SCALE GENOMIC DNA]</scope>
    <source>
        <strain evidence="11 13">DSM 26588</strain>
    </source>
</reference>
<dbReference type="OrthoDB" id="9787841at2"/>
<evidence type="ECO:0000256" key="6">
    <source>
        <dbReference type="ARBA" id="ARBA00022989"/>
    </source>
</evidence>
<evidence type="ECO:0000313" key="10">
    <source>
        <dbReference type="EMBL" id="ALP92704.1"/>
    </source>
</evidence>
<dbReference type="GO" id="GO:0022857">
    <property type="term" value="F:transmembrane transporter activity"/>
    <property type="evidence" value="ECO:0007669"/>
    <property type="project" value="InterPro"/>
</dbReference>
<dbReference type="RefSeq" id="WP_033118470.1">
    <property type="nucleotide sequence ID" value="NZ_CALICV010000101.1"/>
</dbReference>
<dbReference type="InterPro" id="IPR010065">
    <property type="entry name" value="AA_ABC_transptr_permease_3TM"/>
</dbReference>
<evidence type="ECO:0000256" key="7">
    <source>
        <dbReference type="ARBA" id="ARBA00023136"/>
    </source>
</evidence>
<dbReference type="Pfam" id="PF00528">
    <property type="entry name" value="BPD_transp_1"/>
    <property type="match status" value="1"/>
</dbReference>
<name>A0A0S2W107_9FIRM</name>
<keyword evidence="3" id="KW-1003">Cell membrane</keyword>
<evidence type="ECO:0000313" key="12">
    <source>
        <dbReference type="Proteomes" id="UP000064844"/>
    </source>
</evidence>
<keyword evidence="6 8" id="KW-1133">Transmembrane helix</keyword>
<protein>
    <submittedName>
        <fullName evidence="11">Amino acid ABC transporter membrane protein (PAAT family)</fullName>
    </submittedName>
    <submittedName>
        <fullName evidence="10">Amino acid ABC transporter, permease protein</fullName>
    </submittedName>
</protein>
<comment type="subcellular location">
    <subcellularLocation>
        <location evidence="1 8">Cell membrane</location>
        <topology evidence="1 8">Multi-pass membrane protein</topology>
    </subcellularLocation>
</comment>
<evidence type="ECO:0000256" key="1">
    <source>
        <dbReference type="ARBA" id="ARBA00004651"/>
    </source>
</evidence>
<dbReference type="InterPro" id="IPR000515">
    <property type="entry name" value="MetI-like"/>
</dbReference>
<evidence type="ECO:0000256" key="8">
    <source>
        <dbReference type="RuleBase" id="RU363032"/>
    </source>
</evidence>
<keyword evidence="7 8" id="KW-0472">Membrane</keyword>
<evidence type="ECO:0000313" key="13">
    <source>
        <dbReference type="Proteomes" id="UP000245778"/>
    </source>
</evidence>
<dbReference type="FunFam" id="1.10.3720.10:FF:000006">
    <property type="entry name" value="Glutamate/aspartate ABC transporter, permease protein GltK"/>
    <property type="match status" value="1"/>
</dbReference>
<dbReference type="GO" id="GO:0043190">
    <property type="term" value="C:ATP-binding cassette (ABC) transporter complex"/>
    <property type="evidence" value="ECO:0007669"/>
    <property type="project" value="InterPro"/>
</dbReference>
<reference evidence="10 12" key="1">
    <citation type="journal article" date="2015" name="Nat. Commun.">
        <title>Production of butyrate from lysine and the Amadori product fructoselysine by a human gut commensal.</title>
        <authorList>
            <person name="Bui T.P."/>
            <person name="Ritari J."/>
            <person name="Boeren S."/>
            <person name="de Waard P."/>
            <person name="Plugge C.M."/>
            <person name="de Vos W.M."/>
        </authorList>
    </citation>
    <scope>NUCLEOTIDE SEQUENCE [LARGE SCALE GENOMIC DNA]</scope>
    <source>
        <strain evidence="10 12">AF211</strain>
    </source>
</reference>
<dbReference type="InterPro" id="IPR043429">
    <property type="entry name" value="ArtM/GltK/GlnP/TcyL/YhdX-like"/>
</dbReference>
<feature type="transmembrane region" description="Helical" evidence="8">
    <location>
        <begin position="54"/>
        <end position="78"/>
    </location>
</feature>
<dbReference type="GeneID" id="93227851"/>
<dbReference type="KEGG" id="ibu:IB211_00308"/>
<evidence type="ECO:0000259" key="9">
    <source>
        <dbReference type="PROSITE" id="PS50928"/>
    </source>
</evidence>
<evidence type="ECO:0000256" key="4">
    <source>
        <dbReference type="ARBA" id="ARBA00022692"/>
    </source>
</evidence>
<dbReference type="PROSITE" id="PS50928">
    <property type="entry name" value="ABC_TM1"/>
    <property type="match status" value="1"/>
</dbReference>
<dbReference type="PANTHER" id="PTHR30614">
    <property type="entry name" value="MEMBRANE COMPONENT OF AMINO ACID ABC TRANSPORTER"/>
    <property type="match status" value="1"/>
</dbReference>
<dbReference type="EMBL" id="CP011307">
    <property type="protein sequence ID" value="ALP92704.1"/>
    <property type="molecule type" value="Genomic_DNA"/>
</dbReference>
<feature type="domain" description="ABC transmembrane type-1" evidence="9">
    <location>
        <begin position="15"/>
        <end position="207"/>
    </location>
</feature>